<gene>
    <name evidence="3" type="ORF">HannXRQ_Chr05g0130511</name>
    <name evidence="2" type="ORF">HanXRQr2_Chr07g0287371</name>
</gene>
<accession>A0A251UKH4</accession>
<dbReference type="InParanoid" id="A0A251UKH4"/>
<evidence type="ECO:0000256" key="1">
    <source>
        <dbReference type="SAM" id="MobiDB-lite"/>
    </source>
</evidence>
<evidence type="ECO:0000313" key="3">
    <source>
        <dbReference type="EMBL" id="OTG23877.1"/>
    </source>
</evidence>
<feature type="region of interest" description="Disordered" evidence="1">
    <location>
        <begin position="42"/>
        <end position="61"/>
    </location>
</feature>
<dbReference type="AlphaFoldDB" id="A0A251UKH4"/>
<evidence type="ECO:0000313" key="2">
    <source>
        <dbReference type="EMBL" id="KAF5797988.1"/>
    </source>
</evidence>
<dbReference type="Gramene" id="mRNA:HanXRQr2_Chr07g0287371">
    <property type="protein sequence ID" value="CDS:HanXRQr2_Chr07g0287371.1"/>
    <property type="gene ID" value="HanXRQr2_Chr07g0287371"/>
</dbReference>
<reference evidence="2 4" key="1">
    <citation type="journal article" date="2017" name="Nature">
        <title>The sunflower genome provides insights into oil metabolism, flowering and Asterid evolution.</title>
        <authorList>
            <person name="Badouin H."/>
            <person name="Gouzy J."/>
            <person name="Grassa C.J."/>
            <person name="Murat F."/>
            <person name="Staton S.E."/>
            <person name="Cottret L."/>
            <person name="Lelandais-Briere C."/>
            <person name="Owens G.L."/>
            <person name="Carrere S."/>
            <person name="Mayjonade B."/>
            <person name="Legrand L."/>
            <person name="Gill N."/>
            <person name="Kane N.C."/>
            <person name="Bowers J.E."/>
            <person name="Hubner S."/>
            <person name="Bellec A."/>
            <person name="Berard A."/>
            <person name="Berges H."/>
            <person name="Blanchet N."/>
            <person name="Boniface M.C."/>
            <person name="Brunel D."/>
            <person name="Catrice O."/>
            <person name="Chaidir N."/>
            <person name="Claudel C."/>
            <person name="Donnadieu C."/>
            <person name="Faraut T."/>
            <person name="Fievet G."/>
            <person name="Helmstetter N."/>
            <person name="King M."/>
            <person name="Knapp S.J."/>
            <person name="Lai Z."/>
            <person name="Le Paslier M.C."/>
            <person name="Lippi Y."/>
            <person name="Lorenzon L."/>
            <person name="Mandel J.R."/>
            <person name="Marage G."/>
            <person name="Marchand G."/>
            <person name="Marquand E."/>
            <person name="Bret-Mestries E."/>
            <person name="Morien E."/>
            <person name="Nambeesan S."/>
            <person name="Nguyen T."/>
            <person name="Pegot-Espagnet P."/>
            <person name="Pouilly N."/>
            <person name="Raftis F."/>
            <person name="Sallet E."/>
            <person name="Schiex T."/>
            <person name="Thomas J."/>
            <person name="Vandecasteele C."/>
            <person name="Vares D."/>
            <person name="Vear F."/>
            <person name="Vautrin S."/>
            <person name="Crespi M."/>
            <person name="Mangin B."/>
            <person name="Burke J.M."/>
            <person name="Salse J."/>
            <person name="Munos S."/>
            <person name="Vincourt P."/>
            <person name="Rieseberg L.H."/>
            <person name="Langlade N.B."/>
        </authorList>
    </citation>
    <scope>NUCLEOTIDE SEQUENCE [LARGE SCALE GENOMIC DNA]</scope>
    <source>
        <strain evidence="4">cv. SF193</strain>
        <tissue evidence="2">Leaves</tissue>
    </source>
</reference>
<keyword evidence="4" id="KW-1185">Reference proteome</keyword>
<name>A0A251UKH4_HELAN</name>
<dbReference type="EMBL" id="MNCJ02000322">
    <property type="protein sequence ID" value="KAF5797988.1"/>
    <property type="molecule type" value="Genomic_DNA"/>
</dbReference>
<reference evidence="2" key="3">
    <citation type="submission" date="2020-06" db="EMBL/GenBank/DDBJ databases">
        <title>Helianthus annuus Genome sequencing and assembly Release 2.</title>
        <authorList>
            <person name="Gouzy J."/>
            <person name="Langlade N."/>
            <person name="Munos S."/>
        </authorList>
    </citation>
    <scope>NUCLEOTIDE SEQUENCE</scope>
    <source>
        <tissue evidence="2">Leaves</tissue>
    </source>
</reference>
<dbReference type="Proteomes" id="UP000215914">
    <property type="component" value="Chromosome 5"/>
</dbReference>
<reference evidence="3" key="2">
    <citation type="submission" date="2017-02" db="EMBL/GenBank/DDBJ databases">
        <title>Sunflower complete genome.</title>
        <authorList>
            <person name="Langlade N."/>
            <person name="Munos S."/>
        </authorList>
    </citation>
    <scope>NUCLEOTIDE SEQUENCE [LARGE SCALE GENOMIC DNA]</scope>
    <source>
        <tissue evidence="3">Leaves</tissue>
    </source>
</reference>
<feature type="compositionally biased region" description="Polar residues" evidence="1">
    <location>
        <begin position="46"/>
        <end position="61"/>
    </location>
</feature>
<sequence>MVGLRMFYHNHHLFQKTSFQSKLSQKPRRRSCVYPWLGGAMPARSKSPTFDQSLQSQRVER</sequence>
<evidence type="ECO:0000313" key="4">
    <source>
        <dbReference type="Proteomes" id="UP000215914"/>
    </source>
</evidence>
<proteinExistence type="predicted"/>
<organism evidence="3 4">
    <name type="scientific">Helianthus annuus</name>
    <name type="common">Common sunflower</name>
    <dbReference type="NCBI Taxonomy" id="4232"/>
    <lineage>
        <taxon>Eukaryota</taxon>
        <taxon>Viridiplantae</taxon>
        <taxon>Streptophyta</taxon>
        <taxon>Embryophyta</taxon>
        <taxon>Tracheophyta</taxon>
        <taxon>Spermatophyta</taxon>
        <taxon>Magnoliopsida</taxon>
        <taxon>eudicotyledons</taxon>
        <taxon>Gunneridae</taxon>
        <taxon>Pentapetalae</taxon>
        <taxon>asterids</taxon>
        <taxon>campanulids</taxon>
        <taxon>Asterales</taxon>
        <taxon>Asteraceae</taxon>
        <taxon>Asteroideae</taxon>
        <taxon>Heliantheae alliance</taxon>
        <taxon>Heliantheae</taxon>
        <taxon>Helianthus</taxon>
    </lineage>
</organism>
<protein>
    <submittedName>
        <fullName evidence="3">Uncharacterized protein</fullName>
    </submittedName>
</protein>
<dbReference type="EMBL" id="CM007894">
    <property type="protein sequence ID" value="OTG23877.1"/>
    <property type="molecule type" value="Genomic_DNA"/>
</dbReference>